<dbReference type="RefSeq" id="WP_377932122.1">
    <property type="nucleotide sequence ID" value="NZ_JBHUEA010000003.1"/>
</dbReference>
<evidence type="ECO:0000313" key="3">
    <source>
        <dbReference type="Proteomes" id="UP001597347"/>
    </source>
</evidence>
<proteinExistence type="predicted"/>
<dbReference type="InterPro" id="IPR056132">
    <property type="entry name" value="DUF7715"/>
</dbReference>
<evidence type="ECO:0000313" key="2">
    <source>
        <dbReference type="EMBL" id="MFD1720627.1"/>
    </source>
</evidence>
<dbReference type="Pfam" id="PF24831">
    <property type="entry name" value="DUF7715"/>
    <property type="match status" value="1"/>
</dbReference>
<accession>A0ABW4LE13</accession>
<feature type="domain" description="DUF7715" evidence="1">
    <location>
        <begin position="1"/>
        <end position="122"/>
    </location>
</feature>
<dbReference type="EMBL" id="JBHUEA010000003">
    <property type="protein sequence ID" value="MFD1720627.1"/>
    <property type="molecule type" value="Genomic_DNA"/>
</dbReference>
<reference evidence="3" key="1">
    <citation type="journal article" date="2019" name="Int. J. Syst. Evol. Microbiol.">
        <title>The Global Catalogue of Microorganisms (GCM) 10K type strain sequencing project: providing services to taxonomists for standard genome sequencing and annotation.</title>
        <authorList>
            <consortium name="The Broad Institute Genomics Platform"/>
            <consortium name="The Broad Institute Genome Sequencing Center for Infectious Disease"/>
            <person name="Wu L."/>
            <person name="Ma J."/>
        </authorList>
    </citation>
    <scope>NUCLEOTIDE SEQUENCE [LARGE SCALE GENOMIC DNA]</scope>
    <source>
        <strain evidence="3">CGMCC 1.12471</strain>
    </source>
</reference>
<comment type="caution">
    <text evidence="2">The sequence shown here is derived from an EMBL/GenBank/DDBJ whole genome shotgun (WGS) entry which is preliminary data.</text>
</comment>
<protein>
    <recommendedName>
        <fullName evidence="1">DUF7715 domain-containing protein</fullName>
    </recommendedName>
</protein>
<dbReference type="Proteomes" id="UP001597347">
    <property type="component" value="Unassembled WGS sequence"/>
</dbReference>
<sequence>MQVLVATRESQGRRGRDLWRGCVEGEPVRPVEERCGDERGSGCSCETAFIGVRSGGLTSTAVAREVRGLGRAAYAAALRRSLTPVEASWIVVPRYAEELARVAAGLVGLGVVERWDQWLTPRFDADGGLKEDVTTIADDAELLAQLDEEAEIGDRLAMVEREASGEFDR</sequence>
<name>A0ABW4LE13_9MICO</name>
<evidence type="ECO:0000259" key="1">
    <source>
        <dbReference type="Pfam" id="PF24831"/>
    </source>
</evidence>
<keyword evidence="3" id="KW-1185">Reference proteome</keyword>
<organism evidence="2 3">
    <name type="scientific">Amnibacterium endophyticum</name>
    <dbReference type="NCBI Taxonomy" id="2109337"/>
    <lineage>
        <taxon>Bacteria</taxon>
        <taxon>Bacillati</taxon>
        <taxon>Actinomycetota</taxon>
        <taxon>Actinomycetes</taxon>
        <taxon>Micrococcales</taxon>
        <taxon>Microbacteriaceae</taxon>
        <taxon>Amnibacterium</taxon>
    </lineage>
</organism>
<gene>
    <name evidence="2" type="ORF">ACFSBI_03625</name>
</gene>